<keyword evidence="1" id="KW-1133">Transmembrane helix</keyword>
<dbReference type="EMBL" id="VMBB01000334">
    <property type="protein sequence ID" value="MDR8263059.1"/>
    <property type="molecule type" value="Genomic_DNA"/>
</dbReference>
<evidence type="ECO:0000313" key="2">
    <source>
        <dbReference type="EMBL" id="MDR8263059.1"/>
    </source>
</evidence>
<protein>
    <submittedName>
        <fullName evidence="2">Tail assembly protein</fullName>
    </submittedName>
</protein>
<feature type="transmembrane region" description="Helical" evidence="1">
    <location>
        <begin position="20"/>
        <end position="41"/>
    </location>
</feature>
<feature type="transmembrane region" description="Helical" evidence="1">
    <location>
        <begin position="47"/>
        <end position="69"/>
    </location>
</feature>
<gene>
    <name evidence="2" type="ORF">FPK87_21805</name>
</gene>
<keyword evidence="1" id="KW-0812">Transmembrane</keyword>
<accession>A0ABD5DD10</accession>
<keyword evidence="1" id="KW-0472">Membrane</keyword>
<reference evidence="2" key="1">
    <citation type="submission" date="2019-07" db="EMBL/GenBank/DDBJ databases">
        <title>Biological characteristics of mucoid Acinetobacter baumannii from a general hospital in China.</title>
        <authorList>
            <person name="Hua X."/>
            <person name="Yu Y."/>
        </authorList>
    </citation>
    <scope>NUCLEOTIDE SEQUENCE [LARGE SCALE GENOMIC DNA]</scope>
    <source>
        <strain evidence="2">N41</strain>
    </source>
</reference>
<feature type="non-terminal residue" evidence="2">
    <location>
        <position position="122"/>
    </location>
</feature>
<organism evidence="2">
    <name type="scientific">Acinetobacter baumannii</name>
    <dbReference type="NCBI Taxonomy" id="470"/>
    <lineage>
        <taxon>Bacteria</taxon>
        <taxon>Pseudomonadati</taxon>
        <taxon>Pseudomonadota</taxon>
        <taxon>Gammaproteobacteria</taxon>
        <taxon>Moraxellales</taxon>
        <taxon>Moraxellaceae</taxon>
        <taxon>Acinetobacter</taxon>
        <taxon>Acinetobacter calcoaceticus/baumannii complex</taxon>
    </lineage>
</organism>
<sequence>RDRVIHVVPRVVGAGGGGGLQTIIGAVMVVVGVVVGVFAGWTGVGAVVAQGLIGAGIGMMLGGVAMMLMPKVDNTQDQNQDGNRANQGFGGAVTTVAQGNPVPVLYGQREVGGFIVSAGQYP</sequence>
<feature type="non-terminal residue" evidence="2">
    <location>
        <position position="1"/>
    </location>
</feature>
<name>A0ABD5DD10_ACIBA</name>
<comment type="caution">
    <text evidence="2">The sequence shown here is derived from an EMBL/GenBank/DDBJ whole genome shotgun (WGS) entry which is preliminary data.</text>
</comment>
<evidence type="ECO:0000256" key="1">
    <source>
        <dbReference type="SAM" id="Phobius"/>
    </source>
</evidence>
<proteinExistence type="predicted"/>
<dbReference type="AlphaFoldDB" id="A0ABD5DD10"/>